<keyword evidence="3" id="KW-1185">Reference proteome</keyword>
<protein>
    <recommendedName>
        <fullName evidence="1">DUF397 domain-containing protein</fullName>
    </recommendedName>
</protein>
<dbReference type="Proteomes" id="UP001243364">
    <property type="component" value="Unassembled WGS sequence"/>
</dbReference>
<accession>A0ABU0Q5P6</accession>
<dbReference type="InterPro" id="IPR007278">
    <property type="entry name" value="DUF397"/>
</dbReference>
<name>A0ABU0Q5P6_STRAH</name>
<dbReference type="RefSeq" id="WP_307045295.1">
    <property type="nucleotide sequence ID" value="NZ_JAUSYA010000001.1"/>
</dbReference>
<evidence type="ECO:0000313" key="2">
    <source>
        <dbReference type="EMBL" id="MDQ0685681.1"/>
    </source>
</evidence>
<reference evidence="2 3" key="1">
    <citation type="submission" date="2023-07" db="EMBL/GenBank/DDBJ databases">
        <title>Comparative genomics of wheat-associated soil bacteria to identify genetic determinants of phenazine resistance.</title>
        <authorList>
            <person name="Mouncey N."/>
        </authorList>
    </citation>
    <scope>NUCLEOTIDE SEQUENCE [LARGE SCALE GENOMIC DNA]</scope>
    <source>
        <strain evidence="2 3">W4I19-2</strain>
    </source>
</reference>
<organism evidence="2 3">
    <name type="scientific">Streptomyces achromogenes</name>
    <dbReference type="NCBI Taxonomy" id="67255"/>
    <lineage>
        <taxon>Bacteria</taxon>
        <taxon>Bacillati</taxon>
        <taxon>Actinomycetota</taxon>
        <taxon>Actinomycetes</taxon>
        <taxon>Kitasatosporales</taxon>
        <taxon>Streptomycetaceae</taxon>
        <taxon>Streptomyces</taxon>
    </lineage>
</organism>
<gene>
    <name evidence="2" type="ORF">QFZ56_004644</name>
</gene>
<dbReference type="EMBL" id="JAUSYA010000001">
    <property type="protein sequence ID" value="MDQ0685681.1"/>
    <property type="molecule type" value="Genomic_DNA"/>
</dbReference>
<evidence type="ECO:0000259" key="1">
    <source>
        <dbReference type="Pfam" id="PF04149"/>
    </source>
</evidence>
<sequence>MIRDLVWFKSSYSSSSEGDSCVEVATTPAAVHVRDSKVVDGPVFQVASSAWTEFVTYASGGDHRGQ</sequence>
<evidence type="ECO:0000313" key="3">
    <source>
        <dbReference type="Proteomes" id="UP001243364"/>
    </source>
</evidence>
<dbReference type="Pfam" id="PF04149">
    <property type="entry name" value="DUF397"/>
    <property type="match status" value="1"/>
</dbReference>
<proteinExistence type="predicted"/>
<comment type="caution">
    <text evidence="2">The sequence shown here is derived from an EMBL/GenBank/DDBJ whole genome shotgun (WGS) entry which is preliminary data.</text>
</comment>
<feature type="domain" description="DUF397" evidence="1">
    <location>
        <begin position="5"/>
        <end position="57"/>
    </location>
</feature>